<feature type="region of interest" description="Disordered" evidence="2">
    <location>
        <begin position="380"/>
        <end position="407"/>
    </location>
</feature>
<dbReference type="Gene3D" id="3.30.1330.60">
    <property type="entry name" value="OmpA-like domain"/>
    <property type="match status" value="1"/>
</dbReference>
<dbReference type="InterPro" id="IPR009282">
    <property type="entry name" value="DUF937"/>
</dbReference>
<dbReference type="STRING" id="1878942.GCA_900128755_00708"/>
<dbReference type="GO" id="GO:0016020">
    <property type="term" value="C:membrane"/>
    <property type="evidence" value="ECO:0007669"/>
    <property type="project" value="UniProtKB-UniRule"/>
</dbReference>
<proteinExistence type="predicted"/>
<organism evidence="4 5">
    <name type="scientific">Candidatus Fukatsuia symbiotica</name>
    <dbReference type="NCBI Taxonomy" id="1878942"/>
    <lineage>
        <taxon>Bacteria</taxon>
        <taxon>Pseudomonadati</taxon>
        <taxon>Pseudomonadota</taxon>
        <taxon>Gammaproteobacteria</taxon>
        <taxon>Enterobacterales</taxon>
        <taxon>Yersiniaceae</taxon>
        <taxon>Candidatus Fukatsuia</taxon>
    </lineage>
</organism>
<dbReference type="InterPro" id="IPR006665">
    <property type="entry name" value="OmpA-like"/>
</dbReference>
<dbReference type="PANTHER" id="PTHR30329:SF21">
    <property type="entry name" value="LIPOPROTEIN YIAD-RELATED"/>
    <property type="match status" value="1"/>
</dbReference>
<feature type="compositionally biased region" description="Basic residues" evidence="2">
    <location>
        <begin position="396"/>
        <end position="407"/>
    </location>
</feature>
<dbReference type="PROSITE" id="PS51123">
    <property type="entry name" value="OMPA_2"/>
    <property type="match status" value="1"/>
</dbReference>
<dbReference type="InterPro" id="IPR050330">
    <property type="entry name" value="Bact_OuterMem_StrucFunc"/>
</dbReference>
<dbReference type="SUPFAM" id="SSF103088">
    <property type="entry name" value="OmpA-like"/>
    <property type="match status" value="1"/>
</dbReference>
<evidence type="ECO:0000256" key="2">
    <source>
        <dbReference type="SAM" id="MobiDB-lite"/>
    </source>
</evidence>
<dbReference type="KEGG" id="fsm:CCS41_07695"/>
<dbReference type="CDD" id="cd07185">
    <property type="entry name" value="OmpA_C-like"/>
    <property type="match status" value="1"/>
</dbReference>
<evidence type="ECO:0000313" key="4">
    <source>
        <dbReference type="EMBL" id="AWK14384.1"/>
    </source>
</evidence>
<keyword evidence="5" id="KW-1185">Reference proteome</keyword>
<dbReference type="EMBL" id="CP021659">
    <property type="protein sequence ID" value="AWK14384.1"/>
    <property type="molecule type" value="Genomic_DNA"/>
</dbReference>
<dbReference type="OrthoDB" id="9782229at2"/>
<keyword evidence="1" id="KW-0472">Membrane</keyword>
<feature type="domain" description="OmpA-like" evidence="3">
    <location>
        <begin position="291"/>
        <end position="407"/>
    </location>
</feature>
<name>A0A2U8I8T9_9GAMM</name>
<dbReference type="RefSeq" id="WP_072549638.1">
    <property type="nucleotide sequence ID" value="NZ_CP021659.1"/>
</dbReference>
<reference evidence="4 5" key="1">
    <citation type="submission" date="2017-05" db="EMBL/GenBank/DDBJ databases">
        <title>Genome sequence of Candidatus Fukatsuia symbiotica and Candidatus Hamiltonella defensa from Acyrthosiphon pisum strain 5D.</title>
        <authorList>
            <person name="Patel V.A."/>
            <person name="Chevignon G."/>
            <person name="Russell J.A."/>
            <person name="Oliver K.M."/>
        </authorList>
    </citation>
    <scope>NUCLEOTIDE SEQUENCE [LARGE SCALE GENOMIC DNA]</scope>
    <source>
        <strain evidence="4 5">5D</strain>
    </source>
</reference>
<protein>
    <submittedName>
        <fullName evidence="4">OmpA family protein</fullName>
    </submittedName>
</protein>
<accession>A0A2U8I8T9</accession>
<dbReference type="InterPro" id="IPR036737">
    <property type="entry name" value="OmpA-like_sf"/>
</dbReference>
<dbReference type="Pfam" id="PF06078">
    <property type="entry name" value="DUF937"/>
    <property type="match status" value="1"/>
</dbReference>
<evidence type="ECO:0000313" key="5">
    <source>
        <dbReference type="Proteomes" id="UP000261875"/>
    </source>
</evidence>
<dbReference type="AlphaFoldDB" id="A0A2U8I8T9"/>
<dbReference type="Proteomes" id="UP000261875">
    <property type="component" value="Chromosome"/>
</dbReference>
<dbReference type="Pfam" id="PF00691">
    <property type="entry name" value="OmpA"/>
    <property type="match status" value="1"/>
</dbReference>
<evidence type="ECO:0000259" key="3">
    <source>
        <dbReference type="PROSITE" id="PS51123"/>
    </source>
</evidence>
<evidence type="ECO:0000256" key="1">
    <source>
        <dbReference type="PROSITE-ProRule" id="PRU00473"/>
    </source>
</evidence>
<gene>
    <name evidence="4" type="ORF">CCS41_07695</name>
</gene>
<dbReference type="PANTHER" id="PTHR30329">
    <property type="entry name" value="STATOR ELEMENT OF FLAGELLAR MOTOR COMPLEX"/>
    <property type="match status" value="1"/>
</dbReference>
<sequence length="407" mass="44118">MPKGIFRAALAPLQALDASNIAEQLGEKTESINKGFSQATASVVKALSSRLKHSPDLEDNITDLAANVKQLGAATPSAQELLDPKNSRVLEGKNLLSLLFPESLEKLYTTLAQTTGLKIANVAPLMNLAAGSVLETLEVQRRETNSSLASIVAQQDNGYLSNLPDRIAKNFFSGNPASVDPPLSQYSEQKRSGSIWWWLLPLCILAAAIYWYSTRPAPVLDHSVSSALPDDEEIHKIATPTKHESQSTPDPSLSKGVIRQMLPGGRVLTLPENSTEARLLNFIKDPAEQPDKEVWFDFDNLVFSNSTDTALKAQGQTQLDNISAILVAYPNVKLKIGGDADNTGDAEKNREFSQAQAQEVMNALIAKGVSAERLSAEGYGENHPVASHDTAEGRNQNRRVSVRITAK</sequence>